<name>A0A1F7HK59_9BACT</name>
<dbReference type="InterPro" id="IPR011990">
    <property type="entry name" value="TPR-like_helical_dom_sf"/>
</dbReference>
<dbReference type="SUPFAM" id="SSF48452">
    <property type="entry name" value="TPR-like"/>
    <property type="match status" value="1"/>
</dbReference>
<dbReference type="AlphaFoldDB" id="A0A1F7HK59"/>
<feature type="repeat" description="TPR" evidence="1">
    <location>
        <begin position="39"/>
        <end position="72"/>
    </location>
</feature>
<gene>
    <name evidence="3" type="ORF">A3D08_03465</name>
</gene>
<dbReference type="EMBL" id="MFZT01000013">
    <property type="protein sequence ID" value="OGK31617.1"/>
    <property type="molecule type" value="Genomic_DNA"/>
</dbReference>
<dbReference type="Pfam" id="PF00515">
    <property type="entry name" value="TPR_1"/>
    <property type="match status" value="1"/>
</dbReference>
<evidence type="ECO:0000256" key="2">
    <source>
        <dbReference type="SAM" id="MobiDB-lite"/>
    </source>
</evidence>
<sequence length="279" mass="32015">MELKIQNLHDQAVDAALQHSWEKAIALNRTILDLSPQSIDAFLALGFAYLQLGNLKDAKEYYRLALRIDPSNIIAKNNIEKINILSKKGERIEKPGKRSVLLSPDLFMTVKGKTRTVTLINLGQADVLAQLQVGEIVLLQVRKRRLEVRNHMSEYIGCLPDDISKRLIFFLEAKSEYETIIKEATKHSVEVFIKERKKGAKVRNFISFPDNIQDDMKRIIGKTEDDEENVERIDLADEDDFEDNIDDLDRLASEVEDHDNDGDETFLSELEEEDEDDET</sequence>
<dbReference type="Gene3D" id="1.25.40.10">
    <property type="entry name" value="Tetratricopeptide repeat domain"/>
    <property type="match status" value="1"/>
</dbReference>
<evidence type="ECO:0000313" key="4">
    <source>
        <dbReference type="Proteomes" id="UP000178098"/>
    </source>
</evidence>
<protein>
    <submittedName>
        <fullName evidence="3">Uncharacterized protein</fullName>
    </submittedName>
</protein>
<evidence type="ECO:0000256" key="1">
    <source>
        <dbReference type="PROSITE-ProRule" id="PRU00339"/>
    </source>
</evidence>
<keyword evidence="1" id="KW-0802">TPR repeat</keyword>
<dbReference type="PROSITE" id="PS50293">
    <property type="entry name" value="TPR_REGION"/>
    <property type="match status" value="1"/>
</dbReference>
<reference evidence="3 4" key="1">
    <citation type="journal article" date="2016" name="Nat. Commun.">
        <title>Thousands of microbial genomes shed light on interconnected biogeochemical processes in an aquifer system.</title>
        <authorList>
            <person name="Anantharaman K."/>
            <person name="Brown C.T."/>
            <person name="Hug L.A."/>
            <person name="Sharon I."/>
            <person name="Castelle C.J."/>
            <person name="Probst A.J."/>
            <person name="Thomas B.C."/>
            <person name="Singh A."/>
            <person name="Wilkins M.J."/>
            <person name="Karaoz U."/>
            <person name="Brodie E.L."/>
            <person name="Williams K.H."/>
            <person name="Hubbard S.S."/>
            <person name="Banfield J.F."/>
        </authorList>
    </citation>
    <scope>NUCLEOTIDE SEQUENCE [LARGE SCALE GENOMIC DNA]</scope>
</reference>
<dbReference type="SMART" id="SM00028">
    <property type="entry name" value="TPR"/>
    <property type="match status" value="1"/>
</dbReference>
<dbReference type="PROSITE" id="PS50005">
    <property type="entry name" value="TPR"/>
    <property type="match status" value="1"/>
</dbReference>
<feature type="region of interest" description="Disordered" evidence="2">
    <location>
        <begin position="252"/>
        <end position="279"/>
    </location>
</feature>
<evidence type="ECO:0000313" key="3">
    <source>
        <dbReference type="EMBL" id="OGK31617.1"/>
    </source>
</evidence>
<accession>A0A1F7HK59</accession>
<dbReference type="Proteomes" id="UP000178098">
    <property type="component" value="Unassembled WGS sequence"/>
</dbReference>
<proteinExistence type="predicted"/>
<feature type="compositionally biased region" description="Acidic residues" evidence="2">
    <location>
        <begin position="256"/>
        <end position="279"/>
    </location>
</feature>
<organism evidence="3 4">
    <name type="scientific">Candidatus Roizmanbacteria bacterium RIFCSPHIGHO2_02_FULL_43_11</name>
    <dbReference type="NCBI Taxonomy" id="1802043"/>
    <lineage>
        <taxon>Bacteria</taxon>
        <taxon>Candidatus Roizmaniibacteriota</taxon>
    </lineage>
</organism>
<dbReference type="InterPro" id="IPR019734">
    <property type="entry name" value="TPR_rpt"/>
</dbReference>
<comment type="caution">
    <text evidence="3">The sequence shown here is derived from an EMBL/GenBank/DDBJ whole genome shotgun (WGS) entry which is preliminary data.</text>
</comment>